<proteinExistence type="predicted"/>
<organism evidence="2 3">
    <name type="scientific">Paramicrobacterium humi</name>
    <dbReference type="NCBI Taxonomy" id="640635"/>
    <lineage>
        <taxon>Bacteria</taxon>
        <taxon>Bacillati</taxon>
        <taxon>Actinomycetota</taxon>
        <taxon>Actinomycetes</taxon>
        <taxon>Micrococcales</taxon>
        <taxon>Microbacteriaceae</taxon>
        <taxon>Paramicrobacterium</taxon>
    </lineage>
</organism>
<reference evidence="2 3" key="1">
    <citation type="submission" date="2016-10" db="EMBL/GenBank/DDBJ databases">
        <authorList>
            <person name="de Groot N.N."/>
        </authorList>
    </citation>
    <scope>NUCLEOTIDE SEQUENCE [LARGE SCALE GENOMIC DNA]</scope>
    <source>
        <strain evidence="2 3">DSM 21799</strain>
    </source>
</reference>
<dbReference type="EMBL" id="FNRY01000001">
    <property type="protein sequence ID" value="SEB47747.1"/>
    <property type="molecule type" value="Genomic_DNA"/>
</dbReference>
<keyword evidence="3" id="KW-1185">Reference proteome</keyword>
<sequence length="140" mass="15044">MTRDLDPAGESSTEARLRRVFRIRMWAGAACYLLASLALSLWGPQNGGDPWRAVWVVLPLLPVAWMVLVVILRVRSMDEYQVKLLVPGLAVGFTVAIVTALVLGTLDIAGIHTPNGGWSVCFAGIAAWLITNAFTGAPDA</sequence>
<keyword evidence="1" id="KW-1133">Transmembrane helix</keyword>
<accession>A0A1H4JNL1</accession>
<feature type="transmembrane region" description="Helical" evidence="1">
    <location>
        <begin position="21"/>
        <end position="42"/>
    </location>
</feature>
<feature type="transmembrane region" description="Helical" evidence="1">
    <location>
        <begin position="84"/>
        <end position="104"/>
    </location>
</feature>
<dbReference type="OrthoDB" id="5119996at2"/>
<keyword evidence="1" id="KW-0812">Transmembrane</keyword>
<feature type="transmembrane region" description="Helical" evidence="1">
    <location>
        <begin position="116"/>
        <end position="135"/>
    </location>
</feature>
<dbReference type="STRING" id="640635.SAMN04489806_0784"/>
<dbReference type="AlphaFoldDB" id="A0A1H4JNL1"/>
<evidence type="ECO:0000313" key="2">
    <source>
        <dbReference type="EMBL" id="SEB47747.1"/>
    </source>
</evidence>
<evidence type="ECO:0000313" key="3">
    <source>
        <dbReference type="Proteomes" id="UP000199183"/>
    </source>
</evidence>
<protein>
    <submittedName>
        <fullName evidence="2">Uncharacterized protein</fullName>
    </submittedName>
</protein>
<name>A0A1H4JNL1_9MICO</name>
<evidence type="ECO:0000256" key="1">
    <source>
        <dbReference type="SAM" id="Phobius"/>
    </source>
</evidence>
<dbReference type="Proteomes" id="UP000199183">
    <property type="component" value="Unassembled WGS sequence"/>
</dbReference>
<dbReference type="RefSeq" id="WP_091180080.1">
    <property type="nucleotide sequence ID" value="NZ_FNRY01000001.1"/>
</dbReference>
<keyword evidence="1" id="KW-0472">Membrane</keyword>
<gene>
    <name evidence="2" type="ORF">SAMN04489806_0784</name>
</gene>
<feature type="transmembrane region" description="Helical" evidence="1">
    <location>
        <begin position="54"/>
        <end position="72"/>
    </location>
</feature>